<evidence type="ECO:0000313" key="2">
    <source>
        <dbReference type="EMBL" id="MBB4926920.1"/>
    </source>
</evidence>
<dbReference type="InterPro" id="IPR001466">
    <property type="entry name" value="Beta-lactam-related"/>
</dbReference>
<dbReference type="Pfam" id="PF00144">
    <property type="entry name" value="Beta-lactamase"/>
    <property type="match status" value="1"/>
</dbReference>
<dbReference type="AlphaFoldDB" id="A0A7W7R7L8"/>
<gene>
    <name evidence="2" type="ORF">FHR34_005913</name>
</gene>
<dbReference type="InterPro" id="IPR050491">
    <property type="entry name" value="AmpC-like"/>
</dbReference>
<dbReference type="PANTHER" id="PTHR46825">
    <property type="entry name" value="D-ALANYL-D-ALANINE-CARBOXYPEPTIDASE/ENDOPEPTIDASE AMPH"/>
    <property type="match status" value="1"/>
</dbReference>
<feature type="domain" description="Beta-lactamase-related" evidence="1">
    <location>
        <begin position="5"/>
        <end position="259"/>
    </location>
</feature>
<proteinExistence type="predicted"/>
<protein>
    <submittedName>
        <fullName evidence="2">CubicO group peptidase (Beta-lactamase class C family)</fullName>
    </submittedName>
</protein>
<keyword evidence="3" id="KW-1185">Reference proteome</keyword>
<dbReference type="Proteomes" id="UP000540506">
    <property type="component" value="Unassembled WGS sequence"/>
</dbReference>
<dbReference type="SUPFAM" id="SSF56601">
    <property type="entry name" value="beta-lactamase/transpeptidase-like"/>
    <property type="match status" value="1"/>
</dbReference>
<dbReference type="PANTHER" id="PTHR46825:SF9">
    <property type="entry name" value="BETA-LACTAMASE-RELATED DOMAIN-CONTAINING PROTEIN"/>
    <property type="match status" value="1"/>
</dbReference>
<organism evidence="2 3">
    <name type="scientific">Kitasatospora kifunensis</name>
    <name type="common">Streptomyces kifunensis</name>
    <dbReference type="NCBI Taxonomy" id="58351"/>
    <lineage>
        <taxon>Bacteria</taxon>
        <taxon>Bacillati</taxon>
        <taxon>Actinomycetota</taxon>
        <taxon>Actinomycetes</taxon>
        <taxon>Kitasatosporales</taxon>
        <taxon>Streptomycetaceae</taxon>
        <taxon>Kitasatospora</taxon>
    </lineage>
</organism>
<reference evidence="2 3" key="1">
    <citation type="submission" date="2020-08" db="EMBL/GenBank/DDBJ databases">
        <title>Sequencing the genomes of 1000 actinobacteria strains.</title>
        <authorList>
            <person name="Klenk H.-P."/>
        </authorList>
    </citation>
    <scope>NUCLEOTIDE SEQUENCE [LARGE SCALE GENOMIC DNA]</scope>
    <source>
        <strain evidence="2 3">DSM 41654</strain>
    </source>
</reference>
<accession>A0A7W7R7L8</accession>
<comment type="caution">
    <text evidence="2">The sequence shown here is derived from an EMBL/GenBank/DDBJ whole genome shotgun (WGS) entry which is preliminary data.</text>
</comment>
<evidence type="ECO:0000313" key="3">
    <source>
        <dbReference type="Proteomes" id="UP000540506"/>
    </source>
</evidence>
<dbReference type="InterPro" id="IPR012338">
    <property type="entry name" value="Beta-lactam/transpept-like"/>
</dbReference>
<dbReference type="Gene3D" id="3.40.710.10">
    <property type="entry name" value="DD-peptidase/beta-lactamase superfamily"/>
    <property type="match status" value="1"/>
</dbReference>
<evidence type="ECO:0000259" key="1">
    <source>
        <dbReference type="Pfam" id="PF00144"/>
    </source>
</evidence>
<dbReference type="EMBL" id="JACHJV010000001">
    <property type="protein sequence ID" value="MBB4926920.1"/>
    <property type="molecule type" value="Genomic_DNA"/>
</dbReference>
<sequence>MTGRVLVSRLADEARLDEPVSDFLRTSEAFQGVTLRQLADHDVGIRDYEAILALAGQRSWDFWSQQDVSRLILSQPPLGPTGPHYSNSHYLLLAEVVRKISGKSLAAIARSCLFDAIGMEDSLFKSSPEQLIPGRARSYRPQPAGDGWQLADTSDSTIGPHGVFSSVADLVRWERSVAISTSVDSVLREKARSTRRERAGVNGIWHLGRSVRTRRGQLLFGHAGARFGFRSAVWTDEAGTTVVVLANRPDVEADQVADQVRDGLAGSGSTVESEPVLRQEPDCSADAATGRPAPRNGIYWSHTDGSLWRVRRTGDCLVLENNGGTMSFRKDNDGLWTDNPGSLQVISSDCEGTGPAIEIIWRTSGRRLVLATLAGTGSPRDAENRGATAEVFAQADLGLRFLWEEQAGEARLRTARSSRSLTQVDTYAWVGHGMLIRRAPGELVVDLPRARDVRLRRVGAE</sequence>
<name>A0A7W7R7L8_KITKI</name>